<gene>
    <name evidence="6" type="ORF">DPMN_168065</name>
</gene>
<dbReference type="GO" id="GO:0006508">
    <property type="term" value="P:proteolysis"/>
    <property type="evidence" value="ECO:0007669"/>
    <property type="project" value="InterPro"/>
</dbReference>
<evidence type="ECO:0000313" key="7">
    <source>
        <dbReference type="Proteomes" id="UP000828390"/>
    </source>
</evidence>
<evidence type="ECO:0000313" key="6">
    <source>
        <dbReference type="EMBL" id="KAH3789876.1"/>
    </source>
</evidence>
<organism evidence="6 7">
    <name type="scientific">Dreissena polymorpha</name>
    <name type="common">Zebra mussel</name>
    <name type="synonym">Mytilus polymorpha</name>
    <dbReference type="NCBI Taxonomy" id="45954"/>
    <lineage>
        <taxon>Eukaryota</taxon>
        <taxon>Metazoa</taxon>
        <taxon>Spiralia</taxon>
        <taxon>Lophotrochozoa</taxon>
        <taxon>Mollusca</taxon>
        <taxon>Bivalvia</taxon>
        <taxon>Autobranchia</taxon>
        <taxon>Heteroconchia</taxon>
        <taxon>Euheterodonta</taxon>
        <taxon>Imparidentia</taxon>
        <taxon>Neoheterodontei</taxon>
        <taxon>Myida</taxon>
        <taxon>Dreissenoidea</taxon>
        <taxon>Dreissenidae</taxon>
        <taxon>Dreissena</taxon>
    </lineage>
</organism>
<dbReference type="InterPro" id="IPR001878">
    <property type="entry name" value="Znf_CCHC"/>
</dbReference>
<sequence>MERRCFTCGSKYHLRRQCPENRRGYQNGDKSASRKPARPCDTGKTTSGKPEEFMTQANAIGAGLFLTVQCGKWTLSALVDTGATLTVLSSRVWKWLEQTKQMPLEKY</sequence>
<evidence type="ECO:0000256" key="3">
    <source>
        <dbReference type="SAM" id="MobiDB-lite"/>
    </source>
</evidence>
<keyword evidence="2" id="KW-0863">Zinc-finger</keyword>
<feature type="region of interest" description="Disordered" evidence="3">
    <location>
        <begin position="19"/>
        <end position="50"/>
    </location>
</feature>
<dbReference type="InterPro" id="IPR001995">
    <property type="entry name" value="Peptidase_A2_cat"/>
</dbReference>
<evidence type="ECO:0000259" key="4">
    <source>
        <dbReference type="PROSITE" id="PS50158"/>
    </source>
</evidence>
<dbReference type="PROSITE" id="PS50175">
    <property type="entry name" value="ASP_PROT_RETROV"/>
    <property type="match status" value="1"/>
</dbReference>
<dbReference type="EMBL" id="JAIWYP010000008">
    <property type="protein sequence ID" value="KAH3789876.1"/>
    <property type="molecule type" value="Genomic_DNA"/>
</dbReference>
<keyword evidence="7" id="KW-1185">Reference proteome</keyword>
<keyword evidence="2" id="KW-0479">Metal-binding</keyword>
<feature type="domain" description="Peptidase A2" evidence="5">
    <location>
        <begin position="75"/>
        <end position="93"/>
    </location>
</feature>
<comment type="caution">
    <text evidence="6">The sequence shown here is derived from an EMBL/GenBank/DDBJ whole genome shotgun (WGS) entry which is preliminary data.</text>
</comment>
<dbReference type="PROSITE" id="PS00141">
    <property type="entry name" value="ASP_PROTEASE"/>
    <property type="match status" value="1"/>
</dbReference>
<dbReference type="PROSITE" id="PS50158">
    <property type="entry name" value="ZF_CCHC"/>
    <property type="match status" value="1"/>
</dbReference>
<feature type="domain" description="CCHC-type" evidence="4">
    <location>
        <begin position="3"/>
        <end position="20"/>
    </location>
</feature>
<dbReference type="GO" id="GO:0003676">
    <property type="term" value="F:nucleic acid binding"/>
    <property type="evidence" value="ECO:0007669"/>
    <property type="project" value="InterPro"/>
</dbReference>
<dbReference type="Gene3D" id="4.10.60.10">
    <property type="entry name" value="Zinc finger, CCHC-type"/>
    <property type="match status" value="1"/>
</dbReference>
<evidence type="ECO:0008006" key="8">
    <source>
        <dbReference type="Google" id="ProtNLM"/>
    </source>
</evidence>
<accession>A0A9D4IVK6</accession>
<dbReference type="GO" id="GO:0008270">
    <property type="term" value="F:zinc ion binding"/>
    <property type="evidence" value="ECO:0007669"/>
    <property type="project" value="UniProtKB-KW"/>
</dbReference>
<dbReference type="GO" id="GO:0004190">
    <property type="term" value="F:aspartic-type endopeptidase activity"/>
    <property type="evidence" value="ECO:0007669"/>
    <property type="project" value="InterPro"/>
</dbReference>
<evidence type="ECO:0000259" key="5">
    <source>
        <dbReference type="PROSITE" id="PS50175"/>
    </source>
</evidence>
<dbReference type="SMART" id="SM00343">
    <property type="entry name" value="ZnF_C2HC"/>
    <property type="match status" value="1"/>
</dbReference>
<proteinExistence type="predicted"/>
<keyword evidence="1" id="KW-0378">Hydrolase</keyword>
<reference evidence="6" key="1">
    <citation type="journal article" date="2019" name="bioRxiv">
        <title>The Genome of the Zebra Mussel, Dreissena polymorpha: A Resource for Invasive Species Research.</title>
        <authorList>
            <person name="McCartney M.A."/>
            <person name="Auch B."/>
            <person name="Kono T."/>
            <person name="Mallez S."/>
            <person name="Zhang Y."/>
            <person name="Obille A."/>
            <person name="Becker A."/>
            <person name="Abrahante J.E."/>
            <person name="Garbe J."/>
            <person name="Badalamenti J.P."/>
            <person name="Herman A."/>
            <person name="Mangelson H."/>
            <person name="Liachko I."/>
            <person name="Sullivan S."/>
            <person name="Sone E.D."/>
            <person name="Koren S."/>
            <person name="Silverstein K.A.T."/>
            <person name="Beckman K.B."/>
            <person name="Gohl D.M."/>
        </authorList>
    </citation>
    <scope>NUCLEOTIDE SEQUENCE</scope>
    <source>
        <strain evidence="6">Duluth1</strain>
        <tissue evidence="6">Whole animal</tissue>
    </source>
</reference>
<evidence type="ECO:0000256" key="2">
    <source>
        <dbReference type="PROSITE-ProRule" id="PRU00047"/>
    </source>
</evidence>
<reference evidence="6" key="2">
    <citation type="submission" date="2020-11" db="EMBL/GenBank/DDBJ databases">
        <authorList>
            <person name="McCartney M.A."/>
            <person name="Auch B."/>
            <person name="Kono T."/>
            <person name="Mallez S."/>
            <person name="Becker A."/>
            <person name="Gohl D.M."/>
            <person name="Silverstein K.A.T."/>
            <person name="Koren S."/>
            <person name="Bechman K.B."/>
            <person name="Herman A."/>
            <person name="Abrahante J.E."/>
            <person name="Garbe J."/>
        </authorList>
    </citation>
    <scope>NUCLEOTIDE SEQUENCE</scope>
    <source>
        <strain evidence="6">Duluth1</strain>
        <tissue evidence="6">Whole animal</tissue>
    </source>
</reference>
<dbReference type="InterPro" id="IPR001969">
    <property type="entry name" value="Aspartic_peptidase_AS"/>
</dbReference>
<dbReference type="SUPFAM" id="SSF50630">
    <property type="entry name" value="Acid proteases"/>
    <property type="match status" value="1"/>
</dbReference>
<dbReference type="InterPro" id="IPR021109">
    <property type="entry name" value="Peptidase_aspartic_dom_sf"/>
</dbReference>
<evidence type="ECO:0000256" key="1">
    <source>
        <dbReference type="ARBA" id="ARBA00022801"/>
    </source>
</evidence>
<protein>
    <recommendedName>
        <fullName evidence="8">CCHC-type domain-containing protein</fullName>
    </recommendedName>
</protein>
<keyword evidence="2" id="KW-0862">Zinc</keyword>
<name>A0A9D4IVK6_DREPO</name>
<dbReference type="AlphaFoldDB" id="A0A9D4IVK6"/>
<dbReference type="Proteomes" id="UP000828390">
    <property type="component" value="Unassembled WGS sequence"/>
</dbReference>